<dbReference type="Pfam" id="PF07848">
    <property type="entry name" value="PaaX"/>
    <property type="match status" value="1"/>
</dbReference>
<dbReference type="InterPro" id="IPR036388">
    <property type="entry name" value="WH-like_DNA-bd_sf"/>
</dbReference>
<sequence>MTAAESPPEARGAGAGLSAGSARSLLLTILGELVWPENRPVWTSALLYVLRGLEVEEQTARQAIARGAAAGWITGERHGREVQWSLTPSGRKLIKEGAARVTSTTAARTGWDGRWLILLVTIPHTHRTVRKRLYAGLTWAGFGNPTPGVWISPHPDRQEEAARLIAELDLQDNALSFIGPCGAIGLSDEEIVARAWDLATLSEHFEAQLAALADIDPEPGDPMLLTHIQVVSEWQRAPFKDPQLPEELLPNWVGHRAAARLGELRARWSDAVHARWREINTEDGTVG</sequence>
<dbReference type="PANTHER" id="PTHR30319">
    <property type="entry name" value="PHENYLACETIC ACID REGULATOR-RELATED TRANSCRIPTIONAL REPRESSOR"/>
    <property type="match status" value="1"/>
</dbReference>
<evidence type="ECO:0000313" key="4">
    <source>
        <dbReference type="EMBL" id="NEK56833.1"/>
    </source>
</evidence>
<evidence type="ECO:0000259" key="1">
    <source>
        <dbReference type="Pfam" id="PF07848"/>
    </source>
</evidence>
<dbReference type="RefSeq" id="WP_163480033.1">
    <property type="nucleotide sequence ID" value="NZ_JAAGWF010000004.1"/>
</dbReference>
<protein>
    <submittedName>
        <fullName evidence="4">PaaX family transcriptional regulator</fullName>
    </submittedName>
</protein>
<dbReference type="InterPro" id="IPR048846">
    <property type="entry name" value="PaaX-like_central"/>
</dbReference>
<dbReference type="Gene3D" id="3.30.70.2650">
    <property type="match status" value="1"/>
</dbReference>
<dbReference type="EMBL" id="JAAGWF010000004">
    <property type="protein sequence ID" value="NEK56833.1"/>
    <property type="molecule type" value="Genomic_DNA"/>
</dbReference>
<dbReference type="InterPro" id="IPR013225">
    <property type="entry name" value="PaaX_C"/>
</dbReference>
<name>A0A7K3VXL7_9ACTN</name>
<evidence type="ECO:0000259" key="2">
    <source>
        <dbReference type="Pfam" id="PF08223"/>
    </source>
</evidence>
<dbReference type="GO" id="GO:0006351">
    <property type="term" value="P:DNA-templated transcription"/>
    <property type="evidence" value="ECO:0007669"/>
    <property type="project" value="InterPro"/>
</dbReference>
<gene>
    <name evidence="4" type="ORF">GCU56_02970</name>
</gene>
<keyword evidence="5" id="KW-1185">Reference proteome</keyword>
<dbReference type="InterPro" id="IPR012906">
    <property type="entry name" value="PaaX-like_N"/>
</dbReference>
<dbReference type="InterPro" id="IPR011965">
    <property type="entry name" value="PaaX_trns_reg"/>
</dbReference>
<dbReference type="Gene3D" id="1.20.58.1460">
    <property type="match status" value="1"/>
</dbReference>
<feature type="domain" description="Transcriptional repressor PaaX-like central Cas2-like" evidence="3">
    <location>
        <begin position="110"/>
        <end position="179"/>
    </location>
</feature>
<dbReference type="PIRSF" id="PIRSF020623">
    <property type="entry name" value="PaaX"/>
    <property type="match status" value="1"/>
</dbReference>
<dbReference type="AlphaFoldDB" id="A0A7K3VXL7"/>
<accession>A0A7K3VXL7</accession>
<feature type="domain" description="Transcriptional repressor PaaX-like N-terminal" evidence="1">
    <location>
        <begin position="21"/>
        <end position="88"/>
    </location>
</feature>
<organism evidence="4 5">
    <name type="scientific">Geodermatophilus sabuli</name>
    <dbReference type="NCBI Taxonomy" id="1564158"/>
    <lineage>
        <taxon>Bacteria</taxon>
        <taxon>Bacillati</taxon>
        <taxon>Actinomycetota</taxon>
        <taxon>Actinomycetes</taxon>
        <taxon>Geodermatophilales</taxon>
        <taxon>Geodermatophilaceae</taxon>
        <taxon>Geodermatophilus</taxon>
    </lineage>
</organism>
<proteinExistence type="predicted"/>
<evidence type="ECO:0000313" key="5">
    <source>
        <dbReference type="Proteomes" id="UP000470246"/>
    </source>
</evidence>
<comment type="caution">
    <text evidence="4">The sequence shown here is derived from an EMBL/GenBank/DDBJ whole genome shotgun (WGS) entry which is preliminary data.</text>
</comment>
<dbReference type="Pfam" id="PF20803">
    <property type="entry name" value="PaaX_M"/>
    <property type="match status" value="1"/>
</dbReference>
<reference evidence="4 5" key="1">
    <citation type="submission" date="2020-02" db="EMBL/GenBank/DDBJ databases">
        <title>Geodermatophilus sabuli CPCC 205279 I12A-02694.</title>
        <authorList>
            <person name="Jiang Z."/>
        </authorList>
    </citation>
    <scope>NUCLEOTIDE SEQUENCE [LARGE SCALE GENOMIC DNA]</scope>
    <source>
        <strain evidence="4 5">I12A-02694</strain>
    </source>
</reference>
<feature type="domain" description="Transcriptional repressor PaaX-like C-terminal" evidence="2">
    <location>
        <begin position="196"/>
        <end position="274"/>
    </location>
</feature>
<evidence type="ECO:0000259" key="3">
    <source>
        <dbReference type="Pfam" id="PF20803"/>
    </source>
</evidence>
<dbReference type="PANTHER" id="PTHR30319:SF1">
    <property type="entry name" value="TRANSCRIPTIONAL REPRESSOR PAAX"/>
    <property type="match status" value="1"/>
</dbReference>
<dbReference type="Proteomes" id="UP000470246">
    <property type="component" value="Unassembled WGS sequence"/>
</dbReference>
<dbReference type="Gene3D" id="1.10.10.10">
    <property type="entry name" value="Winged helix-like DNA-binding domain superfamily/Winged helix DNA-binding domain"/>
    <property type="match status" value="1"/>
</dbReference>
<dbReference type="Pfam" id="PF08223">
    <property type="entry name" value="PaaX_C"/>
    <property type="match status" value="1"/>
</dbReference>